<reference evidence="3 4" key="1">
    <citation type="submission" date="2021-01" db="EMBL/GenBank/DDBJ databases">
        <title>Genome public.</title>
        <authorList>
            <person name="Liu C."/>
            <person name="Sun Q."/>
        </authorList>
    </citation>
    <scope>NUCLEOTIDE SEQUENCE [LARGE SCALE GENOMIC DNA]</scope>
    <source>
        <strain evidence="3 4">YIM B02515</strain>
    </source>
</reference>
<name>A0ABS1T5R5_9CLOT</name>
<dbReference type="InterPro" id="IPR058780">
    <property type="entry name" value="YhfM-like_dom"/>
</dbReference>
<organism evidence="3 4">
    <name type="scientific">Clostridium rhizosphaerae</name>
    <dbReference type="NCBI Taxonomy" id="2803861"/>
    <lineage>
        <taxon>Bacteria</taxon>
        <taxon>Bacillati</taxon>
        <taxon>Bacillota</taxon>
        <taxon>Clostridia</taxon>
        <taxon>Eubacteriales</taxon>
        <taxon>Clostridiaceae</taxon>
        <taxon>Clostridium</taxon>
    </lineage>
</organism>
<dbReference type="EMBL" id="JAESWC010000001">
    <property type="protein sequence ID" value="MBL4934467.1"/>
    <property type="molecule type" value="Genomic_DNA"/>
</dbReference>
<keyword evidence="4" id="KW-1185">Reference proteome</keyword>
<gene>
    <name evidence="3" type="ORF">JK636_01695</name>
</gene>
<comment type="caution">
    <text evidence="3">The sequence shown here is derived from an EMBL/GenBank/DDBJ whole genome shotgun (WGS) entry which is preliminary data.</text>
</comment>
<feature type="transmembrane region" description="Helical" evidence="1">
    <location>
        <begin position="6"/>
        <end position="23"/>
    </location>
</feature>
<evidence type="ECO:0000313" key="4">
    <source>
        <dbReference type="Proteomes" id="UP000632377"/>
    </source>
</evidence>
<evidence type="ECO:0000313" key="3">
    <source>
        <dbReference type="EMBL" id="MBL4934467.1"/>
    </source>
</evidence>
<keyword evidence="1" id="KW-1133">Transmembrane helix</keyword>
<proteinExistence type="predicted"/>
<feature type="domain" description="YhfM-like" evidence="2">
    <location>
        <begin position="26"/>
        <end position="136"/>
    </location>
</feature>
<keyword evidence="1" id="KW-0812">Transmembrane</keyword>
<evidence type="ECO:0000256" key="1">
    <source>
        <dbReference type="SAM" id="Phobius"/>
    </source>
</evidence>
<protein>
    <recommendedName>
        <fullName evidence="2">YhfM-like domain-containing protein</fullName>
    </recommendedName>
</protein>
<dbReference type="Pfam" id="PF26353">
    <property type="entry name" value="YhfM"/>
    <property type="match status" value="1"/>
</dbReference>
<sequence>MKINKIIIVFIAIFLILLVGYLINIENDGDKIVVEKQVIGSDKYKLYYEITDSKEVKDVKTILKRINWENAKVSMAYPPQYKFHFEHIGEDQKAKELIYELWISPNKDKIELVIDNEGKYIQLSKKDSEELFKIITCKSLGDD</sequence>
<dbReference type="RefSeq" id="WP_202747100.1">
    <property type="nucleotide sequence ID" value="NZ_JAESWC010000001.1"/>
</dbReference>
<dbReference type="Proteomes" id="UP000632377">
    <property type="component" value="Unassembled WGS sequence"/>
</dbReference>
<keyword evidence="1" id="KW-0472">Membrane</keyword>
<evidence type="ECO:0000259" key="2">
    <source>
        <dbReference type="Pfam" id="PF26353"/>
    </source>
</evidence>
<accession>A0ABS1T5R5</accession>